<organism evidence="3 4">
    <name type="scientific">Cellulomonas oligotrophica</name>
    <dbReference type="NCBI Taxonomy" id="931536"/>
    <lineage>
        <taxon>Bacteria</taxon>
        <taxon>Bacillati</taxon>
        <taxon>Actinomycetota</taxon>
        <taxon>Actinomycetes</taxon>
        <taxon>Micrococcales</taxon>
        <taxon>Cellulomonadaceae</taxon>
        <taxon>Cellulomonas</taxon>
    </lineage>
</organism>
<dbReference type="RefSeq" id="WP_140458102.1">
    <property type="nucleotide sequence ID" value="NZ_BAABFI010000001.1"/>
</dbReference>
<proteinExistence type="predicted"/>
<dbReference type="Gene3D" id="3.40.50.850">
    <property type="entry name" value="Isochorismatase-like"/>
    <property type="match status" value="1"/>
</dbReference>
<keyword evidence="1" id="KW-0378">Hydrolase</keyword>
<evidence type="ECO:0000256" key="1">
    <source>
        <dbReference type="ARBA" id="ARBA00022801"/>
    </source>
</evidence>
<dbReference type="SUPFAM" id="SSF52499">
    <property type="entry name" value="Isochorismatase-like hydrolases"/>
    <property type="match status" value="1"/>
</dbReference>
<feature type="domain" description="Isochorismatase-like" evidence="2">
    <location>
        <begin position="3"/>
        <end position="91"/>
    </location>
</feature>
<comment type="caution">
    <text evidence="3">The sequence shown here is derived from an EMBL/GenBank/DDBJ whole genome shotgun (WGS) entry which is preliminary data.</text>
</comment>
<dbReference type="GO" id="GO:0016787">
    <property type="term" value="F:hydrolase activity"/>
    <property type="evidence" value="ECO:0007669"/>
    <property type="project" value="UniProtKB-KW"/>
</dbReference>
<sequence length="100" mass="10492">MGDEIVLDRIRMSPFHGTSLDTVLRNLGVTTVVVTGVWTNMAVEHSARDAADHGYEVVVVADATSSINAQWQEAALGFALTNIVTVATTAEVVAALSPAP</sequence>
<dbReference type="Pfam" id="PF00857">
    <property type="entry name" value="Isochorismatase"/>
    <property type="match status" value="1"/>
</dbReference>
<evidence type="ECO:0000259" key="2">
    <source>
        <dbReference type="Pfam" id="PF00857"/>
    </source>
</evidence>
<gene>
    <name evidence="3" type="ORF">BKA21_002038</name>
</gene>
<dbReference type="EMBL" id="JACCBK010000001">
    <property type="protein sequence ID" value="NYD86489.1"/>
    <property type="molecule type" value="Genomic_DNA"/>
</dbReference>
<dbReference type="Proteomes" id="UP000577956">
    <property type="component" value="Unassembled WGS sequence"/>
</dbReference>
<evidence type="ECO:0000313" key="3">
    <source>
        <dbReference type="EMBL" id="NYD86489.1"/>
    </source>
</evidence>
<dbReference type="InterPro" id="IPR000868">
    <property type="entry name" value="Isochorismatase-like_dom"/>
</dbReference>
<dbReference type="InterPro" id="IPR050272">
    <property type="entry name" value="Isochorismatase-like_hydrls"/>
</dbReference>
<evidence type="ECO:0000313" key="4">
    <source>
        <dbReference type="Proteomes" id="UP000577956"/>
    </source>
</evidence>
<protein>
    <submittedName>
        <fullName evidence="3">Nicotinamidase-related amidase</fullName>
    </submittedName>
</protein>
<dbReference type="PANTHER" id="PTHR43540:SF6">
    <property type="entry name" value="ISOCHORISMATASE-LIKE DOMAIN-CONTAINING PROTEIN"/>
    <property type="match status" value="1"/>
</dbReference>
<name>A0A7Y9FFV5_9CELL</name>
<reference evidence="3 4" key="1">
    <citation type="submission" date="2020-07" db="EMBL/GenBank/DDBJ databases">
        <title>Sequencing the genomes of 1000 actinobacteria strains.</title>
        <authorList>
            <person name="Klenk H.-P."/>
        </authorList>
    </citation>
    <scope>NUCLEOTIDE SEQUENCE [LARGE SCALE GENOMIC DNA]</scope>
    <source>
        <strain evidence="3 4">DSM 24482</strain>
    </source>
</reference>
<dbReference type="InterPro" id="IPR036380">
    <property type="entry name" value="Isochorismatase-like_sf"/>
</dbReference>
<dbReference type="AlphaFoldDB" id="A0A7Y9FFV5"/>
<accession>A0A7Y9FFV5</accession>
<dbReference type="PANTHER" id="PTHR43540">
    <property type="entry name" value="PEROXYUREIDOACRYLATE/UREIDOACRYLATE AMIDOHYDROLASE-RELATED"/>
    <property type="match status" value="1"/>
</dbReference>